<comment type="caution">
    <text evidence="7">The sequence shown here is derived from an EMBL/GenBank/DDBJ whole genome shotgun (WGS) entry which is preliminary data.</text>
</comment>
<keyword evidence="4 6" id="KW-1133">Transmembrane helix</keyword>
<name>A0A2A9HF85_TEPT2</name>
<keyword evidence="2" id="KW-1003">Cell membrane</keyword>
<evidence type="ECO:0000256" key="1">
    <source>
        <dbReference type="ARBA" id="ARBA00004651"/>
    </source>
</evidence>
<evidence type="ECO:0000256" key="6">
    <source>
        <dbReference type="SAM" id="Phobius"/>
    </source>
</evidence>
<keyword evidence="5 6" id="KW-0472">Membrane</keyword>
<dbReference type="Pfam" id="PF03626">
    <property type="entry name" value="COX4_pro"/>
    <property type="match status" value="1"/>
</dbReference>
<protein>
    <submittedName>
        <fullName evidence="7">Cytochrome c oxidase subunit 4</fullName>
    </submittedName>
</protein>
<sequence length="67" mass="7635">MRKPMQTGLIVAAILAVLTVTEYLFATHVDDDLVRFLGISVSALGKAGLIIYYFMHIYRLWRPQEAH</sequence>
<comment type="subcellular location">
    <subcellularLocation>
        <location evidence="1">Cell membrane</location>
        <topology evidence="1">Multi-pass membrane protein</topology>
    </subcellularLocation>
</comment>
<organism evidence="7 8">
    <name type="scientific">Tepidiforma thermophila (strain KCTC 52669 / CGMCC 1.13589 / G233)</name>
    <dbReference type="NCBI Taxonomy" id="2761530"/>
    <lineage>
        <taxon>Bacteria</taxon>
        <taxon>Bacillati</taxon>
        <taxon>Chloroflexota</taxon>
        <taxon>Tepidiformia</taxon>
        <taxon>Tepidiformales</taxon>
        <taxon>Tepidiformaceae</taxon>
        <taxon>Tepidiforma</taxon>
    </lineage>
</organism>
<evidence type="ECO:0000256" key="3">
    <source>
        <dbReference type="ARBA" id="ARBA00022692"/>
    </source>
</evidence>
<dbReference type="RefSeq" id="WP_098503119.1">
    <property type="nucleotide sequence ID" value="NZ_PDJQ01000001.1"/>
</dbReference>
<dbReference type="AlphaFoldDB" id="A0A2A9HF85"/>
<feature type="transmembrane region" description="Helical" evidence="6">
    <location>
        <begin position="36"/>
        <end position="55"/>
    </location>
</feature>
<reference evidence="7 8" key="1">
    <citation type="submission" date="2017-09" db="EMBL/GenBank/DDBJ databases">
        <title>Sequencing the genomes of two abundant thermophiles in Great Basin hot springs: Thermocrinis jamiesonii and novel Chloroflexi Thermoflexus hugenholtzii.</title>
        <authorList>
            <person name="Hedlund B."/>
        </authorList>
    </citation>
    <scope>NUCLEOTIDE SEQUENCE [LARGE SCALE GENOMIC DNA]</scope>
    <source>
        <strain evidence="7 8">G233</strain>
    </source>
</reference>
<proteinExistence type="predicted"/>
<evidence type="ECO:0000256" key="4">
    <source>
        <dbReference type="ARBA" id="ARBA00022989"/>
    </source>
</evidence>
<dbReference type="Proteomes" id="UP000223071">
    <property type="component" value="Unassembled WGS sequence"/>
</dbReference>
<evidence type="ECO:0000313" key="7">
    <source>
        <dbReference type="EMBL" id="PFG73675.1"/>
    </source>
</evidence>
<gene>
    <name evidence="7" type="ORF">A9A59_0877</name>
</gene>
<keyword evidence="8" id="KW-1185">Reference proteome</keyword>
<dbReference type="InterPro" id="IPR005171">
    <property type="entry name" value="Cyt_c_oxidase_su4_prok"/>
</dbReference>
<evidence type="ECO:0000313" key="8">
    <source>
        <dbReference type="Proteomes" id="UP000223071"/>
    </source>
</evidence>
<evidence type="ECO:0000256" key="2">
    <source>
        <dbReference type="ARBA" id="ARBA00022475"/>
    </source>
</evidence>
<dbReference type="EMBL" id="PDJQ01000001">
    <property type="protein sequence ID" value="PFG73675.1"/>
    <property type="molecule type" value="Genomic_DNA"/>
</dbReference>
<dbReference type="GO" id="GO:0005886">
    <property type="term" value="C:plasma membrane"/>
    <property type="evidence" value="ECO:0007669"/>
    <property type="project" value="UniProtKB-SubCell"/>
</dbReference>
<keyword evidence="3 6" id="KW-0812">Transmembrane</keyword>
<evidence type="ECO:0000256" key="5">
    <source>
        <dbReference type="ARBA" id="ARBA00023136"/>
    </source>
</evidence>
<accession>A0A2A9HF85</accession>